<dbReference type="Gene3D" id="3.30.450.20">
    <property type="entry name" value="PAS domain"/>
    <property type="match status" value="1"/>
</dbReference>
<evidence type="ECO:0000259" key="1">
    <source>
        <dbReference type="SMART" id="SM00091"/>
    </source>
</evidence>
<evidence type="ECO:0000313" key="2">
    <source>
        <dbReference type="EMBL" id="APZ52551.1"/>
    </source>
</evidence>
<dbReference type="Pfam" id="PF12860">
    <property type="entry name" value="PAS_7"/>
    <property type="match status" value="1"/>
</dbReference>
<dbReference type="Proteomes" id="UP000187059">
    <property type="component" value="Chromosome"/>
</dbReference>
<dbReference type="SMART" id="SM00091">
    <property type="entry name" value="PAS"/>
    <property type="match status" value="2"/>
</dbReference>
<name>A0A1P8UT26_9RHOB</name>
<dbReference type="AlphaFoldDB" id="A0A1P8UT26"/>
<proteinExistence type="predicted"/>
<feature type="domain" description="PAS" evidence="1">
    <location>
        <begin position="199"/>
        <end position="266"/>
    </location>
</feature>
<dbReference type="KEGG" id="paby:Ga0080574_TMP2217"/>
<protein>
    <submittedName>
        <fullName evidence="2">PAS fold</fullName>
    </submittedName>
</protein>
<evidence type="ECO:0000313" key="3">
    <source>
        <dbReference type="Proteomes" id="UP000187059"/>
    </source>
</evidence>
<feature type="domain" description="PAS" evidence="1">
    <location>
        <begin position="92"/>
        <end position="157"/>
    </location>
</feature>
<reference evidence="2 3" key="1">
    <citation type="submission" date="2016-04" db="EMBL/GenBank/DDBJ databases">
        <title>Deep-sea bacteria in the southern Pacific.</title>
        <authorList>
            <person name="Tang K."/>
        </authorList>
    </citation>
    <scope>NUCLEOTIDE SEQUENCE [LARGE SCALE GENOMIC DNA]</scope>
    <source>
        <strain evidence="2 3">JLT2014</strain>
    </source>
</reference>
<dbReference type="InterPro" id="IPR000014">
    <property type="entry name" value="PAS"/>
</dbReference>
<gene>
    <name evidence="2" type="ORF">Ga0080574_TMP2217</name>
</gene>
<accession>A0A1P8UT26</accession>
<dbReference type="SUPFAM" id="SSF55785">
    <property type="entry name" value="PYP-like sensor domain (PAS domain)"/>
    <property type="match status" value="1"/>
</dbReference>
<keyword evidence="3" id="KW-1185">Reference proteome</keyword>
<dbReference type="STRING" id="1250539.Ga0080574_TMP2217"/>
<sequence>MLTDATLQARHLLECGPAEQLTWSEIATALRPFFGPLPEVQPTEAAVLPAIGDPETLLTLTPDGNRLRLTFIGPPAGVGECLRLRADLRELSQLRHVMARTPTPIWQTDSTRQVVWGNASFDDLCARAELPDRSTQPLDILPDDSEDIHVSRASAGKPGDGSQSWYEVQSYRVPEGRLHFAQNIDAVIHAEAAQRNFLQTLTRIFAHLPIALAVFDKDLRLVLFNPALLDLTTLPAEFLSGRPNLLSFFDMLREKQMMPEPKNYRSWRDKLSEVIAAASSDLYVETWSLPSGLTYKITGRPHPDGGVAFLFEDISAEISLTRRFRQEIEVTQAVLDCLDDAVAVFSQLGVLSFCNDPYRQLWDNDPDSSIAEIGIAEATRDWQARCRPSPIWAELRDFTLTLGDRAGWDAELQTLDGQRLLCRAEPLSGGATLIRFSPCLCPAKIPAEV</sequence>
<dbReference type="EMBL" id="CP015093">
    <property type="protein sequence ID" value="APZ52551.1"/>
    <property type="molecule type" value="Genomic_DNA"/>
</dbReference>
<organism evidence="2 3">
    <name type="scientific">Salipiger abyssi</name>
    <dbReference type="NCBI Taxonomy" id="1250539"/>
    <lineage>
        <taxon>Bacteria</taxon>
        <taxon>Pseudomonadati</taxon>
        <taxon>Pseudomonadota</taxon>
        <taxon>Alphaproteobacteria</taxon>
        <taxon>Rhodobacterales</taxon>
        <taxon>Roseobacteraceae</taxon>
        <taxon>Salipiger</taxon>
    </lineage>
</organism>
<dbReference type="InterPro" id="IPR035965">
    <property type="entry name" value="PAS-like_dom_sf"/>
</dbReference>